<dbReference type="InterPro" id="IPR036271">
    <property type="entry name" value="Tet_transcr_reg_TetR-rel_C_sf"/>
</dbReference>
<keyword evidence="5" id="KW-1185">Reference proteome</keyword>
<dbReference type="InterPro" id="IPR039536">
    <property type="entry name" value="TetR_C_Proteobacteria"/>
</dbReference>
<evidence type="ECO:0000256" key="1">
    <source>
        <dbReference type="ARBA" id="ARBA00023125"/>
    </source>
</evidence>
<dbReference type="InterPro" id="IPR009057">
    <property type="entry name" value="Homeodomain-like_sf"/>
</dbReference>
<dbReference type="InterPro" id="IPR001647">
    <property type="entry name" value="HTH_TetR"/>
</dbReference>
<dbReference type="Proteomes" id="UP001344906">
    <property type="component" value="Unassembled WGS sequence"/>
</dbReference>
<dbReference type="InterPro" id="IPR050109">
    <property type="entry name" value="HTH-type_TetR-like_transc_reg"/>
</dbReference>
<feature type="domain" description="HTH tetR-type" evidence="3">
    <location>
        <begin position="12"/>
        <end position="72"/>
    </location>
</feature>
<feature type="DNA-binding region" description="H-T-H motif" evidence="2">
    <location>
        <begin position="35"/>
        <end position="54"/>
    </location>
</feature>
<sequence length="217" mass="24598">MDMMVEEGERARAKREQILEGARRVFLREGFAAASTDALAKEAGVSKRTLYAYYPGKEELFVDVVRRLTIENPQTRVLDFMRGLQPRSSEELREALLALAQKVLGTLMRPEDQALMRAIIADSHRFPQLTETLRMTVPERAAVEVARMLERARANGVAIRQGDTAIMTRLFMGSLLSYALFDGLLRPASQPQLPSTETLEEIMNLFMRAIMEHEQRG</sequence>
<evidence type="ECO:0000256" key="2">
    <source>
        <dbReference type="PROSITE-ProRule" id="PRU00335"/>
    </source>
</evidence>
<dbReference type="SUPFAM" id="SSF48498">
    <property type="entry name" value="Tetracyclin repressor-like, C-terminal domain"/>
    <property type="match status" value="1"/>
</dbReference>
<dbReference type="Gene3D" id="1.10.357.10">
    <property type="entry name" value="Tetracycline Repressor, domain 2"/>
    <property type="match status" value="1"/>
</dbReference>
<gene>
    <name evidence="4" type="ORF">KDH_76980</name>
</gene>
<proteinExistence type="predicted"/>
<dbReference type="PANTHER" id="PTHR30055:SF146">
    <property type="entry name" value="HTH-TYPE TRANSCRIPTIONAL DUAL REGULATOR CECR"/>
    <property type="match status" value="1"/>
</dbReference>
<evidence type="ECO:0000313" key="4">
    <source>
        <dbReference type="EMBL" id="GLV60879.1"/>
    </source>
</evidence>
<dbReference type="PRINTS" id="PR00455">
    <property type="entry name" value="HTHTETR"/>
</dbReference>
<organism evidence="4 5">
    <name type="scientific">Dictyobacter halimunensis</name>
    <dbReference type="NCBI Taxonomy" id="3026934"/>
    <lineage>
        <taxon>Bacteria</taxon>
        <taxon>Bacillati</taxon>
        <taxon>Chloroflexota</taxon>
        <taxon>Ktedonobacteria</taxon>
        <taxon>Ktedonobacterales</taxon>
        <taxon>Dictyobacteraceae</taxon>
        <taxon>Dictyobacter</taxon>
    </lineage>
</organism>
<dbReference type="EMBL" id="BSRI01000002">
    <property type="protein sequence ID" value="GLV60879.1"/>
    <property type="molecule type" value="Genomic_DNA"/>
</dbReference>
<comment type="caution">
    <text evidence="4">The sequence shown here is derived from an EMBL/GenBank/DDBJ whole genome shotgun (WGS) entry which is preliminary data.</text>
</comment>
<accession>A0ABQ6G2Y1</accession>
<dbReference type="PROSITE" id="PS50977">
    <property type="entry name" value="HTH_TETR_2"/>
    <property type="match status" value="1"/>
</dbReference>
<evidence type="ECO:0000313" key="5">
    <source>
        <dbReference type="Proteomes" id="UP001344906"/>
    </source>
</evidence>
<dbReference type="Pfam" id="PF00440">
    <property type="entry name" value="TetR_N"/>
    <property type="match status" value="1"/>
</dbReference>
<protein>
    <submittedName>
        <fullName evidence="4">TetR family transcriptional regulator</fullName>
    </submittedName>
</protein>
<evidence type="ECO:0000259" key="3">
    <source>
        <dbReference type="PROSITE" id="PS50977"/>
    </source>
</evidence>
<dbReference type="PANTHER" id="PTHR30055">
    <property type="entry name" value="HTH-TYPE TRANSCRIPTIONAL REGULATOR RUTR"/>
    <property type="match status" value="1"/>
</dbReference>
<reference evidence="4 5" key="1">
    <citation type="submission" date="2023-02" db="EMBL/GenBank/DDBJ databases">
        <title>Dictyobacter halimunensis sp. nov., a new member of the class Ktedonobacteria from forest soil in a geothermal area.</title>
        <authorList>
            <person name="Rachmania M.K."/>
            <person name="Ningsih F."/>
            <person name="Sakai Y."/>
            <person name="Yabe S."/>
            <person name="Yokota A."/>
            <person name="Sjamsuridzal W."/>
        </authorList>
    </citation>
    <scope>NUCLEOTIDE SEQUENCE [LARGE SCALE GENOMIC DNA]</scope>
    <source>
        <strain evidence="4 5">S3.2.2.5</strain>
    </source>
</reference>
<keyword evidence="1 2" id="KW-0238">DNA-binding</keyword>
<dbReference type="Pfam" id="PF14246">
    <property type="entry name" value="TetR_C_7"/>
    <property type="match status" value="1"/>
</dbReference>
<name>A0ABQ6G2Y1_9CHLR</name>
<dbReference type="SUPFAM" id="SSF46689">
    <property type="entry name" value="Homeodomain-like"/>
    <property type="match status" value="1"/>
</dbReference>